<evidence type="ECO:0000313" key="4">
    <source>
        <dbReference type="Proteomes" id="UP000075615"/>
    </source>
</evidence>
<dbReference type="RefSeq" id="WP_068417884.1">
    <property type="nucleotide sequence ID" value="NZ_LRDB01000050.1"/>
</dbReference>
<evidence type="ECO:0000256" key="1">
    <source>
        <dbReference type="ARBA" id="ARBA00044755"/>
    </source>
</evidence>
<dbReference type="OrthoDB" id="5432602at2"/>
<dbReference type="AlphaFoldDB" id="A0A150X2P0"/>
<accession>A0A150X2P0</accession>
<keyword evidence="4" id="KW-1185">Reference proteome</keyword>
<feature type="compositionally biased region" description="Basic and acidic residues" evidence="2">
    <location>
        <begin position="127"/>
        <end position="143"/>
    </location>
</feature>
<comment type="caution">
    <text evidence="3">The sequence shown here is derived from an EMBL/GenBank/DDBJ whole genome shotgun (WGS) entry which is preliminary data.</text>
</comment>
<reference evidence="3 4" key="1">
    <citation type="submission" date="2016-01" db="EMBL/GenBank/DDBJ databases">
        <title>Genome sequencing of Roseivirga echinicomitans KMM 6058.</title>
        <authorList>
            <person name="Selvaratnam C."/>
            <person name="Thevarajoo S."/>
            <person name="Goh K.M."/>
            <person name="Ee R."/>
            <person name="Chan K.-G."/>
            <person name="Chong C.S."/>
        </authorList>
    </citation>
    <scope>NUCLEOTIDE SEQUENCE [LARGE SCALE GENOMIC DNA]</scope>
    <source>
        <strain evidence="3 4">KMM 6058</strain>
    </source>
</reference>
<proteinExistence type="inferred from homology"/>
<gene>
    <name evidence="3" type="ORF">AWN68_09855</name>
</gene>
<name>A0A150X2P0_9BACT</name>
<sequence>MAVITPSTHITQIKQGSIITGNLKSSQSIRVDGNITGDLLSDEKIIIGINGEIGGNLRGIDITIEGFVNGDVMCKGLLHITKGAKIYGKIYALEISVEKGAELNGKVNVGKDIEIPELNTSSPSRSSQEKPKNAVNPQEEKNSKYGSVAW</sequence>
<dbReference type="PANTHER" id="PTHR35024:SF4">
    <property type="entry name" value="POLYMER-FORMING CYTOSKELETAL PROTEIN"/>
    <property type="match status" value="1"/>
</dbReference>
<evidence type="ECO:0000256" key="2">
    <source>
        <dbReference type="SAM" id="MobiDB-lite"/>
    </source>
</evidence>
<dbReference type="Proteomes" id="UP000075615">
    <property type="component" value="Unassembled WGS sequence"/>
</dbReference>
<dbReference type="InterPro" id="IPR007607">
    <property type="entry name" value="BacA/B"/>
</dbReference>
<protein>
    <recommendedName>
        <fullName evidence="5">Cell shape determination protein CcmA</fullName>
    </recommendedName>
</protein>
<dbReference type="PANTHER" id="PTHR35024">
    <property type="entry name" value="HYPOTHETICAL CYTOSOLIC PROTEIN"/>
    <property type="match status" value="1"/>
</dbReference>
<feature type="region of interest" description="Disordered" evidence="2">
    <location>
        <begin position="115"/>
        <end position="150"/>
    </location>
</feature>
<dbReference type="EMBL" id="LRDB01000050">
    <property type="protein sequence ID" value="KYG72990.1"/>
    <property type="molecule type" value="Genomic_DNA"/>
</dbReference>
<dbReference type="Pfam" id="PF04519">
    <property type="entry name" value="Bactofilin"/>
    <property type="match status" value="1"/>
</dbReference>
<dbReference type="STRING" id="296218.AWN68_09855"/>
<comment type="similarity">
    <text evidence="1">Belongs to the bactofilin family.</text>
</comment>
<organism evidence="3 4">
    <name type="scientific">Roseivirga echinicomitans</name>
    <dbReference type="NCBI Taxonomy" id="296218"/>
    <lineage>
        <taxon>Bacteria</taxon>
        <taxon>Pseudomonadati</taxon>
        <taxon>Bacteroidota</taxon>
        <taxon>Cytophagia</taxon>
        <taxon>Cytophagales</taxon>
        <taxon>Roseivirgaceae</taxon>
        <taxon>Roseivirga</taxon>
    </lineage>
</organism>
<evidence type="ECO:0008006" key="5">
    <source>
        <dbReference type="Google" id="ProtNLM"/>
    </source>
</evidence>
<evidence type="ECO:0000313" key="3">
    <source>
        <dbReference type="EMBL" id="KYG72990.1"/>
    </source>
</evidence>